<dbReference type="AlphaFoldDB" id="G0P3N7"/>
<accession>G0P3N7</accession>
<name>G0P3N7_CAEBE</name>
<dbReference type="Proteomes" id="UP000008068">
    <property type="component" value="Unassembled WGS sequence"/>
</dbReference>
<reference evidence="3" key="1">
    <citation type="submission" date="2011-07" db="EMBL/GenBank/DDBJ databases">
        <authorList>
            <consortium name="Caenorhabditis brenneri Sequencing and Analysis Consortium"/>
            <person name="Wilson R.K."/>
        </authorList>
    </citation>
    <scope>NUCLEOTIDE SEQUENCE [LARGE SCALE GENOMIC DNA]</scope>
    <source>
        <strain evidence="3">PB2801</strain>
    </source>
</reference>
<organism evidence="3">
    <name type="scientific">Caenorhabditis brenneri</name>
    <name type="common">Nematode worm</name>
    <dbReference type="NCBI Taxonomy" id="135651"/>
    <lineage>
        <taxon>Eukaryota</taxon>
        <taxon>Metazoa</taxon>
        <taxon>Ecdysozoa</taxon>
        <taxon>Nematoda</taxon>
        <taxon>Chromadorea</taxon>
        <taxon>Rhabditida</taxon>
        <taxon>Rhabditina</taxon>
        <taxon>Rhabditomorpha</taxon>
        <taxon>Rhabditoidea</taxon>
        <taxon>Rhabditidae</taxon>
        <taxon>Peloderinae</taxon>
        <taxon>Caenorhabditis</taxon>
    </lineage>
</organism>
<dbReference type="HOGENOM" id="CLU_192434_0_0_1"/>
<keyword evidence="1" id="KW-0732">Signal</keyword>
<proteinExistence type="predicted"/>
<evidence type="ECO:0000313" key="3">
    <source>
        <dbReference type="Proteomes" id="UP000008068"/>
    </source>
</evidence>
<dbReference type="EMBL" id="GL380048">
    <property type="protein sequence ID" value="EGT44282.1"/>
    <property type="molecule type" value="Genomic_DNA"/>
</dbReference>
<keyword evidence="3" id="KW-1185">Reference proteome</keyword>
<dbReference type="OrthoDB" id="5805264at2759"/>
<evidence type="ECO:0000313" key="2">
    <source>
        <dbReference type="EMBL" id="EGT44282.1"/>
    </source>
</evidence>
<sequence>MQFFTTIIFALVAISAVSAQFYPWAQQFMPVDHLAPNLFNQGQPQFAEPGLFNYIPSAMGAQHTINRPPTPLGW</sequence>
<protein>
    <submittedName>
        <fullName evidence="2">Uncharacterized protein</fullName>
    </submittedName>
</protein>
<gene>
    <name evidence="2" type="ORF">CAEBREN_22442</name>
</gene>
<dbReference type="OMA" id="AQHTINR"/>
<feature type="chain" id="PRO_5003406243" evidence="1">
    <location>
        <begin position="20"/>
        <end position="74"/>
    </location>
</feature>
<evidence type="ECO:0000256" key="1">
    <source>
        <dbReference type="SAM" id="SignalP"/>
    </source>
</evidence>
<dbReference type="InParanoid" id="G0P3N7"/>
<dbReference type="eggNOG" id="ENOG502TIT1">
    <property type="taxonomic scope" value="Eukaryota"/>
</dbReference>
<feature type="signal peptide" evidence="1">
    <location>
        <begin position="1"/>
        <end position="19"/>
    </location>
</feature>
<dbReference type="FunCoup" id="G0P3N7">
    <property type="interactions" value="260"/>
</dbReference>